<evidence type="ECO:0000256" key="4">
    <source>
        <dbReference type="ARBA" id="ARBA00023002"/>
    </source>
</evidence>
<accession>X1H1N2</accession>
<reference evidence="6" key="1">
    <citation type="journal article" date="2014" name="Front. Microbiol.">
        <title>High frequency of phylogenetically diverse reductive dehalogenase-homologous genes in deep subseafloor sedimentary metagenomes.</title>
        <authorList>
            <person name="Kawai M."/>
            <person name="Futagami T."/>
            <person name="Toyoda A."/>
            <person name="Takaki Y."/>
            <person name="Nishi S."/>
            <person name="Hori S."/>
            <person name="Arai W."/>
            <person name="Tsubouchi T."/>
            <person name="Morono Y."/>
            <person name="Uchiyama I."/>
            <person name="Ito T."/>
            <person name="Fujiyama A."/>
            <person name="Inagaki F."/>
            <person name="Takami H."/>
        </authorList>
    </citation>
    <scope>NUCLEOTIDE SEQUENCE</scope>
    <source>
        <strain evidence="6">Expedition CK06-06</strain>
    </source>
</reference>
<dbReference type="PANTHER" id="PTHR10578">
    <property type="entry name" value="S -2-HYDROXY-ACID OXIDASE-RELATED"/>
    <property type="match status" value="1"/>
</dbReference>
<dbReference type="PANTHER" id="PTHR10578:SF107">
    <property type="entry name" value="2-HYDROXYACID OXIDASE 1"/>
    <property type="match status" value="1"/>
</dbReference>
<dbReference type="InterPro" id="IPR000262">
    <property type="entry name" value="FMN-dep_DH"/>
</dbReference>
<evidence type="ECO:0000259" key="5">
    <source>
        <dbReference type="PROSITE" id="PS51349"/>
    </source>
</evidence>
<dbReference type="SUPFAM" id="SSF51395">
    <property type="entry name" value="FMN-linked oxidoreductases"/>
    <property type="match status" value="1"/>
</dbReference>
<dbReference type="InterPro" id="IPR037396">
    <property type="entry name" value="FMN_HAD"/>
</dbReference>
<evidence type="ECO:0000256" key="1">
    <source>
        <dbReference type="ARBA" id="ARBA00001917"/>
    </source>
</evidence>
<dbReference type="GO" id="GO:0016491">
    <property type="term" value="F:oxidoreductase activity"/>
    <property type="evidence" value="ECO:0007669"/>
    <property type="project" value="UniProtKB-KW"/>
</dbReference>
<keyword evidence="4" id="KW-0560">Oxidoreductase</keyword>
<name>X1H1N2_9ZZZZ</name>
<dbReference type="EMBL" id="BARU01024185">
    <property type="protein sequence ID" value="GAH47779.1"/>
    <property type="molecule type" value="Genomic_DNA"/>
</dbReference>
<proteinExistence type="predicted"/>
<protein>
    <recommendedName>
        <fullName evidence="5">FMN hydroxy acid dehydrogenase domain-containing protein</fullName>
    </recommendedName>
</protein>
<dbReference type="Gene3D" id="3.20.20.70">
    <property type="entry name" value="Aldolase class I"/>
    <property type="match status" value="1"/>
</dbReference>
<organism evidence="6">
    <name type="scientific">marine sediment metagenome</name>
    <dbReference type="NCBI Taxonomy" id="412755"/>
    <lineage>
        <taxon>unclassified sequences</taxon>
        <taxon>metagenomes</taxon>
        <taxon>ecological metagenomes</taxon>
    </lineage>
</organism>
<dbReference type="AlphaFoldDB" id="X1H1N2"/>
<dbReference type="Pfam" id="PF01070">
    <property type="entry name" value="FMN_dh"/>
    <property type="match status" value="1"/>
</dbReference>
<keyword evidence="2" id="KW-0285">Flavoprotein</keyword>
<comment type="caution">
    <text evidence="6">The sequence shown here is derived from an EMBL/GenBank/DDBJ whole genome shotgun (WGS) entry which is preliminary data.</text>
</comment>
<feature type="domain" description="FMN hydroxy acid dehydrogenase" evidence="5">
    <location>
        <begin position="1"/>
        <end position="224"/>
    </location>
</feature>
<comment type="cofactor">
    <cofactor evidence="1">
        <name>FMN</name>
        <dbReference type="ChEBI" id="CHEBI:58210"/>
    </cofactor>
</comment>
<keyword evidence="3" id="KW-0288">FMN</keyword>
<dbReference type="PROSITE" id="PS51349">
    <property type="entry name" value="FMN_HYDROXY_ACID_DH_2"/>
    <property type="match status" value="1"/>
</dbReference>
<gene>
    <name evidence="6" type="ORF">S03H2_39152</name>
</gene>
<evidence type="ECO:0000256" key="3">
    <source>
        <dbReference type="ARBA" id="ARBA00022643"/>
    </source>
</evidence>
<evidence type="ECO:0000256" key="2">
    <source>
        <dbReference type="ARBA" id="ARBA00022630"/>
    </source>
</evidence>
<feature type="non-terminal residue" evidence="6">
    <location>
        <position position="1"/>
    </location>
</feature>
<evidence type="ECO:0000313" key="6">
    <source>
        <dbReference type="EMBL" id="GAH47779.1"/>
    </source>
</evidence>
<dbReference type="InterPro" id="IPR013785">
    <property type="entry name" value="Aldolase_TIM"/>
</dbReference>
<sequence length="224" mass="23727">GSMIMLGIGGSTDLQSAIDTGAPVVKIVKPYRNTELVYEKVRDAEQRGCIAAGMDIDHFYGLLKGDRVEMAEVFSPQRTEELKQLISQTKLPFIIKGVLSISDAEKAVQLGAFAIIVSNHGSGSFDFSVPSMVALPKIADSVGNKLTVLVDTGFETGNDVFKGLAFGAKAVGFATPLILAWEADGAKGAELLINEATAELRRTMAGAGCPNLSTIKRSIIIQVP</sequence>